<dbReference type="Proteomes" id="UP000008062">
    <property type="component" value="Chromosome 7"/>
</dbReference>
<accession>F9XF53</accession>
<feature type="region of interest" description="Disordered" evidence="1">
    <location>
        <begin position="153"/>
        <end position="202"/>
    </location>
</feature>
<dbReference type="GeneID" id="13397627"/>
<evidence type="ECO:0000256" key="1">
    <source>
        <dbReference type="SAM" id="MobiDB-lite"/>
    </source>
</evidence>
<keyword evidence="3" id="KW-1185">Reference proteome</keyword>
<proteinExistence type="predicted"/>
<dbReference type="AlphaFoldDB" id="F9XF53"/>
<evidence type="ECO:0000313" key="2">
    <source>
        <dbReference type="EMBL" id="EGP85865.1"/>
    </source>
</evidence>
<name>F9XF53_ZYMTI</name>
<dbReference type="OrthoDB" id="10426998at2759"/>
<gene>
    <name evidence="2" type="ORF">MYCGRDRAFT_94782</name>
</gene>
<feature type="compositionally biased region" description="Low complexity" evidence="1">
    <location>
        <begin position="698"/>
        <end position="710"/>
    </location>
</feature>
<evidence type="ECO:0000313" key="3">
    <source>
        <dbReference type="Proteomes" id="UP000008062"/>
    </source>
</evidence>
<organism evidence="2 3">
    <name type="scientific">Zymoseptoria tritici (strain CBS 115943 / IPO323)</name>
    <name type="common">Speckled leaf blotch fungus</name>
    <name type="synonym">Septoria tritici</name>
    <dbReference type="NCBI Taxonomy" id="336722"/>
    <lineage>
        <taxon>Eukaryota</taxon>
        <taxon>Fungi</taxon>
        <taxon>Dikarya</taxon>
        <taxon>Ascomycota</taxon>
        <taxon>Pezizomycotina</taxon>
        <taxon>Dothideomycetes</taxon>
        <taxon>Dothideomycetidae</taxon>
        <taxon>Mycosphaerellales</taxon>
        <taxon>Mycosphaerellaceae</taxon>
        <taxon>Zymoseptoria</taxon>
    </lineage>
</organism>
<dbReference type="KEGG" id="ztr:MYCGRDRAFT_94782"/>
<feature type="compositionally biased region" description="Basic and acidic residues" evidence="1">
    <location>
        <begin position="171"/>
        <end position="202"/>
    </location>
</feature>
<feature type="region of interest" description="Disordered" evidence="1">
    <location>
        <begin position="736"/>
        <end position="760"/>
    </location>
</feature>
<feature type="compositionally biased region" description="Basic and acidic residues" evidence="1">
    <location>
        <begin position="434"/>
        <end position="447"/>
    </location>
</feature>
<protein>
    <submittedName>
        <fullName evidence="2">T-type voltage-gated Ca2+ channel, alpha1I subunit</fullName>
    </submittedName>
</protein>
<dbReference type="RefSeq" id="XP_003850889.1">
    <property type="nucleotide sequence ID" value="XM_003850841.1"/>
</dbReference>
<feature type="region of interest" description="Disordered" evidence="1">
    <location>
        <begin position="310"/>
        <end position="562"/>
    </location>
</feature>
<feature type="compositionally biased region" description="Basic residues" evidence="1">
    <location>
        <begin position="403"/>
        <end position="413"/>
    </location>
</feature>
<dbReference type="InParanoid" id="F9XF53"/>
<feature type="compositionally biased region" description="Polar residues" evidence="1">
    <location>
        <begin position="508"/>
        <end position="535"/>
    </location>
</feature>
<feature type="compositionally biased region" description="Polar residues" evidence="1">
    <location>
        <begin position="451"/>
        <end position="464"/>
    </location>
</feature>
<feature type="compositionally biased region" description="Basic and acidic residues" evidence="1">
    <location>
        <begin position="357"/>
        <end position="377"/>
    </location>
</feature>
<feature type="compositionally biased region" description="Polar residues" evidence="1">
    <location>
        <begin position="385"/>
        <end position="397"/>
    </location>
</feature>
<dbReference type="HOGENOM" id="CLU_366905_0_0_1"/>
<sequence>MDHQGSIGGVITTSAPLHFDASLHPQNILSQYRSDTRISISFEMKLLLIAYALGLAHAAAIAGTTPNNGAGLSPNNEDGLEVRDNEVVCRTREGMELPPPQSQTRGLPCHHDTLRRRLLCDLPGQRRQFRLWSWVLEGTKAMNTMVLIHHSSALPAPGSKPFNPPRGPDMPSDRHLAKQQRKEERRRVAEREMRREPEEDRASVAPFPELERAIENQEYHFPPHEPIADEARSAHPDLNGGTAKWAATSRAPSSRQEIESSIHSTGDHREIRRQPRRRAYRQEYLQGRTVQVPGTQRPQEYLHHIHHGLLKGPTPTPSLNYAPHHRVPRSTYGAGREQYGDPYGTQHKRAHQYSTASRDHPSSRDPFFERHNGDTADQRGGLQGYTFQPDSQVSNRPSLDRSHSRKPYFRRHDRGSPHHGGSFDGHQHFAFVRSDSRESHRRSQDRKSPHHSSVLSDVTRQDASPSYGAFGTTQSGSLESYRRRHELRFPYGNGSLDPDRNNHRSIKSQRPSSEDLNTTLDRLQIGAPSSRQPSVVWNPDRPFPSAAPTHNDHNRQVNGPKGSRAHYAHVSLEPFDRYSNLSLAQQNGDHHGQLHRSADTLHPLPALRGHSSYDQSYLTDFDRPRRGPANVSENMHEKNRQGCIQGTGEYDAMWYTGFSVDHHDSRDSSINPSQSELQSIMRRSRELDAHLLGATVRSNSDGDSDLGSGSTVTLDGDEGSSIMADDYENVFAEENARSRNDYTGRGRGNSWSEAKGRFGL</sequence>
<feature type="compositionally biased region" description="Basic and acidic residues" evidence="1">
    <location>
        <begin position="256"/>
        <end position="272"/>
    </location>
</feature>
<dbReference type="EMBL" id="CM001202">
    <property type="protein sequence ID" value="EGP85865.1"/>
    <property type="molecule type" value="Genomic_DNA"/>
</dbReference>
<feature type="region of interest" description="Disordered" evidence="1">
    <location>
        <begin position="240"/>
        <end position="272"/>
    </location>
</feature>
<feature type="region of interest" description="Disordered" evidence="1">
    <location>
        <begin position="695"/>
        <end position="720"/>
    </location>
</feature>
<reference evidence="2 3" key="1">
    <citation type="journal article" date="2011" name="PLoS Genet.">
        <title>Finished genome of the fungal wheat pathogen Mycosphaerella graminicola reveals dispensome structure, chromosome plasticity, and stealth pathogenesis.</title>
        <authorList>
            <person name="Goodwin S.B."/>
            <person name="Ben M'barek S."/>
            <person name="Dhillon B."/>
            <person name="Wittenberg A.H.J."/>
            <person name="Crane C.F."/>
            <person name="Hane J.K."/>
            <person name="Foster A.J."/>
            <person name="Van der Lee T.A.J."/>
            <person name="Grimwood J."/>
            <person name="Aerts A."/>
            <person name="Antoniw J."/>
            <person name="Bailey A."/>
            <person name="Bluhm B."/>
            <person name="Bowler J."/>
            <person name="Bristow J."/>
            <person name="van der Burgt A."/>
            <person name="Canto-Canche B."/>
            <person name="Churchill A.C.L."/>
            <person name="Conde-Ferraez L."/>
            <person name="Cools H.J."/>
            <person name="Coutinho P.M."/>
            <person name="Csukai M."/>
            <person name="Dehal P."/>
            <person name="De Wit P."/>
            <person name="Donzelli B."/>
            <person name="van de Geest H.C."/>
            <person name="van Ham R.C.H.J."/>
            <person name="Hammond-Kosack K.E."/>
            <person name="Henrissat B."/>
            <person name="Kilian A."/>
            <person name="Kobayashi A.K."/>
            <person name="Koopmann E."/>
            <person name="Kourmpetis Y."/>
            <person name="Kuzniar A."/>
            <person name="Lindquist E."/>
            <person name="Lombard V."/>
            <person name="Maliepaard C."/>
            <person name="Martins N."/>
            <person name="Mehrabi R."/>
            <person name="Nap J.P.H."/>
            <person name="Ponomarenko A."/>
            <person name="Rudd J.J."/>
            <person name="Salamov A."/>
            <person name="Schmutz J."/>
            <person name="Schouten H.J."/>
            <person name="Shapiro H."/>
            <person name="Stergiopoulos I."/>
            <person name="Torriani S.F.F."/>
            <person name="Tu H."/>
            <person name="de Vries R.P."/>
            <person name="Waalwijk C."/>
            <person name="Ware S.B."/>
            <person name="Wiebenga A."/>
            <person name="Zwiers L.-H."/>
            <person name="Oliver R.P."/>
            <person name="Grigoriev I.V."/>
            <person name="Kema G.H.J."/>
        </authorList>
    </citation>
    <scope>NUCLEOTIDE SEQUENCE [LARGE SCALE GENOMIC DNA]</scope>
    <source>
        <strain evidence="3">CBS 115943 / IPO323</strain>
    </source>
</reference>